<gene>
    <name evidence="3" type="ORF">GGR46_003189</name>
</gene>
<reference evidence="3 4" key="1">
    <citation type="submission" date="2020-08" db="EMBL/GenBank/DDBJ databases">
        <title>Genomic Encyclopedia of Type Strains, Phase IV (KMG-IV): sequencing the most valuable type-strain genomes for metagenomic binning, comparative biology and taxonomic classification.</title>
        <authorList>
            <person name="Goeker M."/>
        </authorList>
    </citation>
    <scope>NUCLEOTIDE SEQUENCE [LARGE SCALE GENOMIC DNA]</scope>
    <source>
        <strain evidence="3 4">DSM 101806</strain>
    </source>
</reference>
<evidence type="ECO:0000313" key="3">
    <source>
        <dbReference type="EMBL" id="MBB4099617.1"/>
    </source>
</evidence>
<accession>A0A7W6JW55</accession>
<dbReference type="RefSeq" id="WP_246426185.1">
    <property type="nucleotide sequence ID" value="NZ_JACIEH010000003.1"/>
</dbReference>
<keyword evidence="4" id="KW-1185">Reference proteome</keyword>
<evidence type="ECO:0000313" key="4">
    <source>
        <dbReference type="Proteomes" id="UP000557392"/>
    </source>
</evidence>
<sequence length="219" mass="24186">MKSLFGRLFGKRAPEAETEAALAPPATPPEEKAEWVRDQIRRDVASGFYDEDAILTNAADAFADDLTPDELRPMAQKALREALAEQRYAERQWPEETDCDRLDAAFAALEENGVIARQNFSCCGNCGATEIWDEVRAVEETGAPAHGYAFYHMQDTEGAVDGGGLYLNYGACDEGEDAALAVGREIVAELEAHGLETLWDGSWDKRIGVTLDWKRRRGL</sequence>
<feature type="domain" description="DUF6891" evidence="2">
    <location>
        <begin position="30"/>
        <end position="217"/>
    </location>
</feature>
<comment type="caution">
    <text evidence="3">The sequence shown here is derived from an EMBL/GenBank/DDBJ whole genome shotgun (WGS) entry which is preliminary data.</text>
</comment>
<dbReference type="AlphaFoldDB" id="A0A7W6JW55"/>
<evidence type="ECO:0000256" key="1">
    <source>
        <dbReference type="SAM" id="MobiDB-lite"/>
    </source>
</evidence>
<dbReference type="InterPro" id="IPR054186">
    <property type="entry name" value="DUF6891"/>
</dbReference>
<proteinExistence type="predicted"/>
<organism evidence="3 4">
    <name type="scientific">Sphingomonas kyeonggiensis</name>
    <dbReference type="NCBI Taxonomy" id="1268553"/>
    <lineage>
        <taxon>Bacteria</taxon>
        <taxon>Pseudomonadati</taxon>
        <taxon>Pseudomonadota</taxon>
        <taxon>Alphaproteobacteria</taxon>
        <taxon>Sphingomonadales</taxon>
        <taxon>Sphingomonadaceae</taxon>
        <taxon>Sphingomonas</taxon>
    </lineage>
</organism>
<dbReference type="Pfam" id="PF21831">
    <property type="entry name" value="DUF6891"/>
    <property type="match status" value="1"/>
</dbReference>
<evidence type="ECO:0000259" key="2">
    <source>
        <dbReference type="Pfam" id="PF21831"/>
    </source>
</evidence>
<name>A0A7W6JW55_9SPHN</name>
<dbReference type="Proteomes" id="UP000557392">
    <property type="component" value="Unassembled WGS sequence"/>
</dbReference>
<dbReference type="EMBL" id="JACIEH010000003">
    <property type="protein sequence ID" value="MBB4099617.1"/>
    <property type="molecule type" value="Genomic_DNA"/>
</dbReference>
<protein>
    <recommendedName>
        <fullName evidence="2">DUF6891 domain-containing protein</fullName>
    </recommendedName>
</protein>
<feature type="region of interest" description="Disordered" evidence="1">
    <location>
        <begin position="15"/>
        <end position="34"/>
    </location>
</feature>